<sequence>MCSCKSELSELHCWALVWSKAVHLTAGFDKTWAWGQLGEGQEPAPSPRGAELSSEALITGVTRNSLGMLVAWQLSDAGKPRLGRAWRSICGAISGWRQADDLPEHVTTRYNPDGGLLLPAASEHRDRTSEIAADVKGLKRDITELGLQNDYVEHTHDAQEEEMDQHRTEILALQDSN</sequence>
<reference evidence="1" key="1">
    <citation type="journal article" date="2022" name="bioRxiv">
        <title>Sequencing and chromosome-scale assembly of the giantPleurodeles waltlgenome.</title>
        <authorList>
            <person name="Brown T."/>
            <person name="Elewa A."/>
            <person name="Iarovenko S."/>
            <person name="Subramanian E."/>
            <person name="Araus A.J."/>
            <person name="Petzold A."/>
            <person name="Susuki M."/>
            <person name="Suzuki K.-i.T."/>
            <person name="Hayashi T."/>
            <person name="Toyoda A."/>
            <person name="Oliveira C."/>
            <person name="Osipova E."/>
            <person name="Leigh N.D."/>
            <person name="Simon A."/>
            <person name="Yun M.H."/>
        </authorList>
    </citation>
    <scope>NUCLEOTIDE SEQUENCE</scope>
    <source>
        <strain evidence="1">20211129_DDA</strain>
        <tissue evidence="1">Liver</tissue>
    </source>
</reference>
<evidence type="ECO:0000313" key="2">
    <source>
        <dbReference type="Proteomes" id="UP001066276"/>
    </source>
</evidence>
<dbReference type="Proteomes" id="UP001066276">
    <property type="component" value="Chromosome 4_2"/>
</dbReference>
<proteinExistence type="predicted"/>
<gene>
    <name evidence="1" type="ORF">NDU88_004604</name>
</gene>
<accession>A0AAV7SJ94</accession>
<evidence type="ECO:0000313" key="1">
    <source>
        <dbReference type="EMBL" id="KAJ1164159.1"/>
    </source>
</evidence>
<comment type="caution">
    <text evidence="1">The sequence shown here is derived from an EMBL/GenBank/DDBJ whole genome shotgun (WGS) entry which is preliminary data.</text>
</comment>
<protein>
    <submittedName>
        <fullName evidence="1">Uncharacterized protein</fullName>
    </submittedName>
</protein>
<keyword evidence="2" id="KW-1185">Reference proteome</keyword>
<dbReference type="AlphaFoldDB" id="A0AAV7SJ94"/>
<organism evidence="1 2">
    <name type="scientific">Pleurodeles waltl</name>
    <name type="common">Iberian ribbed newt</name>
    <dbReference type="NCBI Taxonomy" id="8319"/>
    <lineage>
        <taxon>Eukaryota</taxon>
        <taxon>Metazoa</taxon>
        <taxon>Chordata</taxon>
        <taxon>Craniata</taxon>
        <taxon>Vertebrata</taxon>
        <taxon>Euteleostomi</taxon>
        <taxon>Amphibia</taxon>
        <taxon>Batrachia</taxon>
        <taxon>Caudata</taxon>
        <taxon>Salamandroidea</taxon>
        <taxon>Salamandridae</taxon>
        <taxon>Pleurodelinae</taxon>
        <taxon>Pleurodeles</taxon>
    </lineage>
</organism>
<dbReference type="EMBL" id="JANPWB010000008">
    <property type="protein sequence ID" value="KAJ1164159.1"/>
    <property type="molecule type" value="Genomic_DNA"/>
</dbReference>
<name>A0AAV7SJ94_PLEWA</name>